<reference evidence="1 2" key="1">
    <citation type="journal article" date="2012" name="J. Bacteriol.">
        <title>Genome Sequence of Nitratireductor aquibiodomus Strain RA22.</title>
        <authorList>
            <person name="Singh A."/>
            <person name="Jangir P.K."/>
            <person name="Kumari C."/>
            <person name="Sharma R."/>
        </authorList>
    </citation>
    <scope>NUCLEOTIDE SEQUENCE [LARGE SCALE GENOMIC DNA]</scope>
    <source>
        <strain evidence="1 2">RA22</strain>
    </source>
</reference>
<dbReference type="Pfam" id="PF20132">
    <property type="entry name" value="DUF6522"/>
    <property type="match status" value="1"/>
</dbReference>
<protein>
    <submittedName>
        <fullName evidence="1">Uncharacterized protein</fullName>
    </submittedName>
</protein>
<accession>I5BSZ3</accession>
<evidence type="ECO:0000313" key="2">
    <source>
        <dbReference type="Proteomes" id="UP000004622"/>
    </source>
</evidence>
<comment type="caution">
    <text evidence="1">The sequence shown here is derived from an EMBL/GenBank/DDBJ whole genome shotgun (WGS) entry which is preliminary data.</text>
</comment>
<dbReference type="InterPro" id="IPR045389">
    <property type="entry name" value="DUF6522"/>
</dbReference>
<proteinExistence type="predicted"/>
<sequence length="97" mass="11007">MADDTVPVSFGDGGATVEAALVADGLRLRADEIPSMLRDGSITCRFERGTGKDEGRFRLTFWYQNLRFQLIVDEAGRVLQRLKLDYGRMVARQRINR</sequence>
<gene>
    <name evidence="1" type="ORF">A33O_18664</name>
</gene>
<dbReference type="RefSeq" id="WP_007010002.1">
    <property type="nucleotide sequence ID" value="NZ_AJXZ01000049.1"/>
</dbReference>
<dbReference type="AlphaFoldDB" id="I5BSZ3"/>
<evidence type="ECO:0000313" key="1">
    <source>
        <dbReference type="EMBL" id="EIM72695.1"/>
    </source>
</evidence>
<dbReference type="Proteomes" id="UP000004622">
    <property type="component" value="Unassembled WGS sequence"/>
</dbReference>
<dbReference type="OrthoDB" id="8238457at2"/>
<organism evidence="1 2">
    <name type="scientific">Nitratireductor aquibiodomus RA22</name>
    <dbReference type="NCBI Taxonomy" id="1189611"/>
    <lineage>
        <taxon>Bacteria</taxon>
        <taxon>Pseudomonadati</taxon>
        <taxon>Pseudomonadota</taxon>
        <taxon>Alphaproteobacteria</taxon>
        <taxon>Hyphomicrobiales</taxon>
        <taxon>Phyllobacteriaceae</taxon>
        <taxon>Nitratireductor</taxon>
    </lineage>
</organism>
<dbReference type="EMBL" id="AJXZ01000049">
    <property type="protein sequence ID" value="EIM72695.1"/>
    <property type="molecule type" value="Genomic_DNA"/>
</dbReference>
<name>I5BSZ3_9HYPH</name>